<keyword evidence="1" id="KW-1133">Transmembrane helix</keyword>
<dbReference type="AlphaFoldDB" id="A0AAW2YZ85"/>
<accession>A0AAW2YZ85</accession>
<reference evidence="2 3" key="1">
    <citation type="submission" date="2024-03" db="EMBL/GenBank/DDBJ databases">
        <title>The Acrasis kona genome and developmental transcriptomes reveal deep origins of eukaryotic multicellular pathways.</title>
        <authorList>
            <person name="Sheikh S."/>
            <person name="Fu C.-J."/>
            <person name="Brown M.W."/>
            <person name="Baldauf S.L."/>
        </authorList>
    </citation>
    <scope>NUCLEOTIDE SEQUENCE [LARGE SCALE GENOMIC DNA]</scope>
    <source>
        <strain evidence="2 3">ATCC MYA-3509</strain>
    </source>
</reference>
<protein>
    <submittedName>
        <fullName evidence="2">ATP synthase subunit atpF</fullName>
    </submittedName>
</protein>
<dbReference type="Proteomes" id="UP001431209">
    <property type="component" value="Unassembled WGS sequence"/>
</dbReference>
<keyword evidence="1" id="KW-0812">Transmembrane</keyword>
<dbReference type="InterPro" id="IPR036426">
    <property type="entry name" value="Bulb-type_lectin_dom_sf"/>
</dbReference>
<gene>
    <name evidence="2" type="ORF">AKO1_014400</name>
</gene>
<organism evidence="2 3">
    <name type="scientific">Acrasis kona</name>
    <dbReference type="NCBI Taxonomy" id="1008807"/>
    <lineage>
        <taxon>Eukaryota</taxon>
        <taxon>Discoba</taxon>
        <taxon>Heterolobosea</taxon>
        <taxon>Tetramitia</taxon>
        <taxon>Eutetramitia</taxon>
        <taxon>Acrasidae</taxon>
        <taxon>Acrasis</taxon>
    </lineage>
</organism>
<evidence type="ECO:0000256" key="1">
    <source>
        <dbReference type="SAM" id="Phobius"/>
    </source>
</evidence>
<keyword evidence="1" id="KW-0472">Membrane</keyword>
<dbReference type="SUPFAM" id="SSF51110">
    <property type="entry name" value="alpha-D-mannose-specific plant lectins"/>
    <property type="match status" value="1"/>
</dbReference>
<name>A0AAW2YZ85_9EUKA</name>
<feature type="transmembrane region" description="Helical" evidence="1">
    <location>
        <begin position="16"/>
        <end position="36"/>
    </location>
</feature>
<keyword evidence="3" id="KW-1185">Reference proteome</keyword>
<evidence type="ECO:0000313" key="3">
    <source>
        <dbReference type="Proteomes" id="UP001431209"/>
    </source>
</evidence>
<sequence>MSTTQDQPQTKRPTAIGAKILVAGAFLVSVLSFVVYRHGIAQPLTQRPDCFANDRCNVSCIIEHYGYPTYQKQGLLTYPELNSGDYLVSQNMKHCLYLTHEGALKVMTDNFSVDVIPKRKQVDGPYKLKIGSDRIYLMSKADNSISWEMKTKSYVGLFPRLVMQNDRNIVVYSWQDEQAVWISGTKLLRLDQNKHTGPLV</sequence>
<comment type="caution">
    <text evidence="2">The sequence shown here is derived from an EMBL/GenBank/DDBJ whole genome shotgun (WGS) entry which is preliminary data.</text>
</comment>
<dbReference type="EMBL" id="JAOPGA020000868">
    <property type="protein sequence ID" value="KAL0482510.1"/>
    <property type="molecule type" value="Genomic_DNA"/>
</dbReference>
<evidence type="ECO:0000313" key="2">
    <source>
        <dbReference type="EMBL" id="KAL0482510.1"/>
    </source>
</evidence>
<dbReference type="Gene3D" id="2.90.10.10">
    <property type="entry name" value="Bulb-type lectin domain"/>
    <property type="match status" value="1"/>
</dbReference>
<proteinExistence type="predicted"/>